<dbReference type="Proteomes" id="UP000799302">
    <property type="component" value="Unassembled WGS sequence"/>
</dbReference>
<keyword evidence="3" id="KW-1185">Reference proteome</keyword>
<evidence type="ECO:0000313" key="2">
    <source>
        <dbReference type="EMBL" id="KAF2671717.1"/>
    </source>
</evidence>
<name>A0A6A6UJS4_9PEZI</name>
<gene>
    <name evidence="2" type="ORF">BT63DRAFT_178059</name>
</gene>
<protein>
    <submittedName>
        <fullName evidence="2">Uncharacterized protein</fullName>
    </submittedName>
</protein>
<evidence type="ECO:0000256" key="1">
    <source>
        <dbReference type="SAM" id="SignalP"/>
    </source>
</evidence>
<reference evidence="2" key="1">
    <citation type="journal article" date="2020" name="Stud. Mycol.">
        <title>101 Dothideomycetes genomes: a test case for predicting lifestyles and emergence of pathogens.</title>
        <authorList>
            <person name="Haridas S."/>
            <person name="Albert R."/>
            <person name="Binder M."/>
            <person name="Bloem J."/>
            <person name="Labutti K."/>
            <person name="Salamov A."/>
            <person name="Andreopoulos B."/>
            <person name="Baker S."/>
            <person name="Barry K."/>
            <person name="Bills G."/>
            <person name="Bluhm B."/>
            <person name="Cannon C."/>
            <person name="Castanera R."/>
            <person name="Culley D."/>
            <person name="Daum C."/>
            <person name="Ezra D."/>
            <person name="Gonzalez J."/>
            <person name="Henrissat B."/>
            <person name="Kuo A."/>
            <person name="Liang C."/>
            <person name="Lipzen A."/>
            <person name="Lutzoni F."/>
            <person name="Magnuson J."/>
            <person name="Mondo S."/>
            <person name="Nolan M."/>
            <person name="Ohm R."/>
            <person name="Pangilinan J."/>
            <person name="Park H.-J."/>
            <person name="Ramirez L."/>
            <person name="Alfaro M."/>
            <person name="Sun H."/>
            <person name="Tritt A."/>
            <person name="Yoshinaga Y."/>
            <person name="Zwiers L.-H."/>
            <person name="Turgeon B."/>
            <person name="Goodwin S."/>
            <person name="Spatafora J."/>
            <person name="Crous P."/>
            <person name="Grigoriev I."/>
        </authorList>
    </citation>
    <scope>NUCLEOTIDE SEQUENCE</scope>
    <source>
        <strain evidence="2">CBS 115976</strain>
    </source>
</reference>
<feature type="signal peptide" evidence="1">
    <location>
        <begin position="1"/>
        <end position="20"/>
    </location>
</feature>
<keyword evidence="1" id="KW-0732">Signal</keyword>
<organism evidence="2 3">
    <name type="scientific">Microthyrium microscopicum</name>
    <dbReference type="NCBI Taxonomy" id="703497"/>
    <lineage>
        <taxon>Eukaryota</taxon>
        <taxon>Fungi</taxon>
        <taxon>Dikarya</taxon>
        <taxon>Ascomycota</taxon>
        <taxon>Pezizomycotina</taxon>
        <taxon>Dothideomycetes</taxon>
        <taxon>Dothideomycetes incertae sedis</taxon>
        <taxon>Microthyriales</taxon>
        <taxon>Microthyriaceae</taxon>
        <taxon>Microthyrium</taxon>
    </lineage>
</organism>
<dbReference type="EMBL" id="MU004232">
    <property type="protein sequence ID" value="KAF2671717.1"/>
    <property type="molecule type" value="Genomic_DNA"/>
</dbReference>
<sequence>MKSFLIALILSFFTVVYSLALPNDHIRISEQSKSVERDDKSIPRLEIRDLNCDRGKYYLLKLMIAKEAFDHVSNYYEHTHKACMFLSKFRQLNVTLPWNPDLLPQLINTLKNTKTSVLIAMDALAKDQRPDQCGHTTMEYIMDSEASSTFTGLLADGGDLDYGECRSHIPRTTLGRLQAIQSLVDGDFGLEDKDLESNPVSAHIVPQWQLTKGQAEVYDLIQIYHNQSRAAFEDLARFQGVPLPTWPALIPDVTKIVQKTTAYITFSIANFESKGTAQKPERQIGSYTIPSIASDTTASKSNLQEGYFTLSLLKSLADDPSPSEQEVTVKDADQLTSIYYAKTLNSCESLPRKFDPQ</sequence>
<dbReference type="AlphaFoldDB" id="A0A6A6UJS4"/>
<accession>A0A6A6UJS4</accession>
<feature type="chain" id="PRO_5025534351" evidence="1">
    <location>
        <begin position="21"/>
        <end position="357"/>
    </location>
</feature>
<proteinExistence type="predicted"/>
<evidence type="ECO:0000313" key="3">
    <source>
        <dbReference type="Proteomes" id="UP000799302"/>
    </source>
</evidence>